<evidence type="ECO:0000259" key="1">
    <source>
        <dbReference type="PROSITE" id="PS51384"/>
    </source>
</evidence>
<dbReference type="InterPro" id="IPR039261">
    <property type="entry name" value="FNR_nucleotide-bd"/>
</dbReference>
<dbReference type="Gene3D" id="3.40.50.80">
    <property type="entry name" value="Nucleotide-binding domain of ferredoxin-NADP reductase (FNR) module"/>
    <property type="match status" value="1"/>
</dbReference>
<dbReference type="CDD" id="cd06193">
    <property type="entry name" value="siderophore_interacting"/>
    <property type="match status" value="1"/>
</dbReference>
<dbReference type="PANTHER" id="PTHR30157">
    <property type="entry name" value="FERRIC REDUCTASE, NADPH-DEPENDENT"/>
    <property type="match status" value="1"/>
</dbReference>
<dbReference type="InterPro" id="IPR039374">
    <property type="entry name" value="SIP_fam"/>
</dbReference>
<dbReference type="InterPro" id="IPR013113">
    <property type="entry name" value="SIP_FAD-bd"/>
</dbReference>
<reference evidence="2 3" key="1">
    <citation type="submission" date="2024-07" db="EMBL/GenBank/DDBJ databases">
        <authorList>
            <person name="Thanompreechachai J."/>
            <person name="Duangmal K."/>
        </authorList>
    </citation>
    <scope>NUCLEOTIDE SEQUENCE [LARGE SCALE GENOMIC DNA]</scope>
    <source>
        <strain evidence="2 3">TBRC 1896</strain>
    </source>
</reference>
<dbReference type="InterPro" id="IPR007037">
    <property type="entry name" value="SIP_rossman_dom"/>
</dbReference>
<protein>
    <submittedName>
        <fullName evidence="2">Siderophore-interacting protein</fullName>
    </submittedName>
</protein>
<dbReference type="Proteomes" id="UP001566476">
    <property type="component" value="Unassembled WGS sequence"/>
</dbReference>
<evidence type="ECO:0000313" key="2">
    <source>
        <dbReference type="EMBL" id="MEZ0492087.1"/>
    </source>
</evidence>
<dbReference type="InterPro" id="IPR017938">
    <property type="entry name" value="Riboflavin_synthase-like_b-brl"/>
</dbReference>
<sequence length="270" mass="29361">MRAGLAASPEVPTKVGYPVGLRRLVVLRREQLNRSLLRVVLGGADLAGFCSRVPEEHVRLLFPDPDGSLRLPVPEGPDLRWPRPLPTSREYTVRHHDPDAGELWIDLAVHPGGLASDWAVAAAPGTRVHVAGPPGGMVLPGGFDRFLFAGDLTAQPQIARYLERLPSTATGWAVLDVVDAGEELPMTAPAGVQVSWVHRGDVPVHPGGAFERVLRSLPLDGGARTFLWIAGEAGVLKPLRRWVRHDLGLPRSDHLVTGYWKRGVADYDED</sequence>
<evidence type="ECO:0000313" key="3">
    <source>
        <dbReference type="Proteomes" id="UP001566476"/>
    </source>
</evidence>
<dbReference type="Gene3D" id="2.40.30.10">
    <property type="entry name" value="Translation factors"/>
    <property type="match status" value="1"/>
</dbReference>
<accession>A0ABV4I4F3</accession>
<dbReference type="RefSeq" id="WP_432525677.1">
    <property type="nucleotide sequence ID" value="NZ_JBJLRC010000001.1"/>
</dbReference>
<dbReference type="EMBL" id="JBGGTQ010000003">
    <property type="protein sequence ID" value="MEZ0492087.1"/>
    <property type="molecule type" value="Genomic_DNA"/>
</dbReference>
<dbReference type="PROSITE" id="PS51384">
    <property type="entry name" value="FAD_FR"/>
    <property type="match status" value="1"/>
</dbReference>
<organism evidence="2 3">
    <name type="scientific">Kineococcus mangrovi</name>
    <dbReference type="NCBI Taxonomy" id="1660183"/>
    <lineage>
        <taxon>Bacteria</taxon>
        <taxon>Bacillati</taxon>
        <taxon>Actinomycetota</taxon>
        <taxon>Actinomycetes</taxon>
        <taxon>Kineosporiales</taxon>
        <taxon>Kineosporiaceae</taxon>
        <taxon>Kineococcus</taxon>
    </lineage>
</organism>
<name>A0ABV4I4F3_9ACTN</name>
<dbReference type="InterPro" id="IPR017927">
    <property type="entry name" value="FAD-bd_FR_type"/>
</dbReference>
<dbReference type="Pfam" id="PF04954">
    <property type="entry name" value="SIP"/>
    <property type="match status" value="1"/>
</dbReference>
<dbReference type="Pfam" id="PF08021">
    <property type="entry name" value="FAD_binding_9"/>
    <property type="match status" value="1"/>
</dbReference>
<dbReference type="SUPFAM" id="SSF63380">
    <property type="entry name" value="Riboflavin synthase domain-like"/>
    <property type="match status" value="1"/>
</dbReference>
<keyword evidence="3" id="KW-1185">Reference proteome</keyword>
<dbReference type="PANTHER" id="PTHR30157:SF0">
    <property type="entry name" value="NADPH-DEPENDENT FERRIC-CHELATE REDUCTASE"/>
    <property type="match status" value="1"/>
</dbReference>
<proteinExistence type="predicted"/>
<feature type="domain" description="FAD-binding FR-type" evidence="1">
    <location>
        <begin position="19"/>
        <end position="140"/>
    </location>
</feature>
<gene>
    <name evidence="2" type="ORF">AB2L28_07535</name>
</gene>
<comment type="caution">
    <text evidence="2">The sequence shown here is derived from an EMBL/GenBank/DDBJ whole genome shotgun (WGS) entry which is preliminary data.</text>
</comment>